<dbReference type="RefSeq" id="WP_210186954.1">
    <property type="nucleotide sequence ID" value="NZ_FPCH01000001.1"/>
</dbReference>
<gene>
    <name evidence="14" type="ORF">SAMN04488557_1401</name>
</gene>
<keyword evidence="8" id="KW-0804">Transcription</keyword>
<keyword evidence="7" id="KW-0010">Activator</keyword>
<protein>
    <recommendedName>
        <fullName evidence="9">Regulatory protein VirG</fullName>
    </recommendedName>
</protein>
<dbReference type="InterPro" id="IPR036388">
    <property type="entry name" value="WH-like_DNA-bd_sf"/>
</dbReference>
<evidence type="ECO:0000256" key="7">
    <source>
        <dbReference type="ARBA" id="ARBA00023159"/>
    </source>
</evidence>
<keyword evidence="2" id="KW-0963">Cytoplasm</keyword>
<dbReference type="PROSITE" id="PS51755">
    <property type="entry name" value="OMPR_PHOB"/>
    <property type="match status" value="1"/>
</dbReference>
<feature type="domain" description="OmpR/PhoB-type" evidence="13">
    <location>
        <begin position="133"/>
        <end position="232"/>
    </location>
</feature>
<proteinExistence type="predicted"/>
<dbReference type="Gene3D" id="1.10.10.10">
    <property type="entry name" value="Winged helix-like DNA-binding domain superfamily/Winged helix DNA-binding domain"/>
    <property type="match status" value="1"/>
</dbReference>
<dbReference type="STRING" id="51670.SAMN04488557_1401"/>
<dbReference type="InterPro" id="IPR011006">
    <property type="entry name" value="CheY-like_superfamily"/>
</dbReference>
<dbReference type="SMART" id="SM00448">
    <property type="entry name" value="REC"/>
    <property type="match status" value="1"/>
</dbReference>
<dbReference type="PROSITE" id="PS50110">
    <property type="entry name" value="RESPONSE_REGULATORY"/>
    <property type="match status" value="1"/>
</dbReference>
<organism evidence="14 15">
    <name type="scientific">Hyphomicrobium facile</name>
    <dbReference type="NCBI Taxonomy" id="51670"/>
    <lineage>
        <taxon>Bacteria</taxon>
        <taxon>Pseudomonadati</taxon>
        <taxon>Pseudomonadota</taxon>
        <taxon>Alphaproteobacteria</taxon>
        <taxon>Hyphomicrobiales</taxon>
        <taxon>Hyphomicrobiaceae</taxon>
        <taxon>Hyphomicrobium</taxon>
    </lineage>
</organism>
<evidence type="ECO:0000256" key="2">
    <source>
        <dbReference type="ARBA" id="ARBA00022490"/>
    </source>
</evidence>
<evidence type="ECO:0000256" key="6">
    <source>
        <dbReference type="ARBA" id="ARBA00023125"/>
    </source>
</evidence>
<dbReference type="SMART" id="SM00862">
    <property type="entry name" value="Trans_reg_C"/>
    <property type="match status" value="1"/>
</dbReference>
<evidence type="ECO:0000313" key="15">
    <source>
        <dbReference type="Proteomes" id="UP000199423"/>
    </source>
</evidence>
<dbReference type="GO" id="GO:0005829">
    <property type="term" value="C:cytosol"/>
    <property type="evidence" value="ECO:0007669"/>
    <property type="project" value="TreeGrafter"/>
</dbReference>
<dbReference type="PANTHER" id="PTHR48111:SF4">
    <property type="entry name" value="DNA-BINDING DUAL TRANSCRIPTIONAL REGULATOR OMPR"/>
    <property type="match status" value="1"/>
</dbReference>
<evidence type="ECO:0000256" key="4">
    <source>
        <dbReference type="ARBA" id="ARBA00023012"/>
    </source>
</evidence>
<dbReference type="FunFam" id="1.10.10.10:FF:000099">
    <property type="entry name" value="Two-component system response regulator TorR"/>
    <property type="match status" value="1"/>
</dbReference>
<evidence type="ECO:0000256" key="1">
    <source>
        <dbReference type="ARBA" id="ARBA00004496"/>
    </source>
</evidence>
<keyword evidence="4" id="KW-0902">Two-component regulatory system</keyword>
<feature type="modified residue" description="4-aspartylphosphate" evidence="10">
    <location>
        <position position="52"/>
    </location>
</feature>
<feature type="DNA-binding region" description="OmpR/PhoB-type" evidence="11">
    <location>
        <begin position="133"/>
        <end position="232"/>
    </location>
</feature>
<dbReference type="SUPFAM" id="SSF46894">
    <property type="entry name" value="C-terminal effector domain of the bipartite response regulators"/>
    <property type="match status" value="1"/>
</dbReference>
<dbReference type="InterPro" id="IPR016032">
    <property type="entry name" value="Sig_transdc_resp-reg_C-effctor"/>
</dbReference>
<dbReference type="InterPro" id="IPR001867">
    <property type="entry name" value="OmpR/PhoB-type_DNA-bd"/>
</dbReference>
<accession>A0A1I7N687</accession>
<evidence type="ECO:0000313" key="14">
    <source>
        <dbReference type="EMBL" id="SFV30066.1"/>
    </source>
</evidence>
<dbReference type="InterPro" id="IPR039420">
    <property type="entry name" value="WalR-like"/>
</dbReference>
<dbReference type="CDD" id="cd00383">
    <property type="entry name" value="trans_reg_C"/>
    <property type="match status" value="1"/>
</dbReference>
<name>A0A1I7N687_9HYPH</name>
<dbReference type="GO" id="GO:0006355">
    <property type="term" value="P:regulation of DNA-templated transcription"/>
    <property type="evidence" value="ECO:0007669"/>
    <property type="project" value="InterPro"/>
</dbReference>
<dbReference type="Gene3D" id="6.10.250.690">
    <property type="match status" value="1"/>
</dbReference>
<dbReference type="AlphaFoldDB" id="A0A1I7N687"/>
<evidence type="ECO:0000259" key="13">
    <source>
        <dbReference type="PROSITE" id="PS51755"/>
    </source>
</evidence>
<dbReference type="EMBL" id="FPCH01000001">
    <property type="protein sequence ID" value="SFV30066.1"/>
    <property type="molecule type" value="Genomic_DNA"/>
</dbReference>
<keyword evidence="6 11" id="KW-0238">DNA-binding</keyword>
<dbReference type="SUPFAM" id="SSF52172">
    <property type="entry name" value="CheY-like"/>
    <property type="match status" value="1"/>
</dbReference>
<reference evidence="15" key="1">
    <citation type="submission" date="2016-10" db="EMBL/GenBank/DDBJ databases">
        <authorList>
            <person name="Varghese N."/>
            <person name="Submissions S."/>
        </authorList>
    </citation>
    <scope>NUCLEOTIDE SEQUENCE [LARGE SCALE GENOMIC DNA]</scope>
    <source>
        <strain evidence="15">DSM 1565</strain>
    </source>
</reference>
<keyword evidence="15" id="KW-1185">Reference proteome</keyword>
<evidence type="ECO:0000256" key="11">
    <source>
        <dbReference type="PROSITE-ProRule" id="PRU01091"/>
    </source>
</evidence>
<dbReference type="Pfam" id="PF00486">
    <property type="entry name" value="Trans_reg_C"/>
    <property type="match status" value="1"/>
</dbReference>
<evidence type="ECO:0000256" key="3">
    <source>
        <dbReference type="ARBA" id="ARBA00022553"/>
    </source>
</evidence>
<dbReference type="PANTHER" id="PTHR48111">
    <property type="entry name" value="REGULATOR OF RPOS"/>
    <property type="match status" value="1"/>
</dbReference>
<dbReference type="GO" id="GO:0000976">
    <property type="term" value="F:transcription cis-regulatory region binding"/>
    <property type="evidence" value="ECO:0007669"/>
    <property type="project" value="TreeGrafter"/>
</dbReference>
<keyword evidence="3 10" id="KW-0597">Phosphoprotein</keyword>
<comment type="subcellular location">
    <subcellularLocation>
        <location evidence="1">Cytoplasm</location>
    </subcellularLocation>
</comment>
<evidence type="ECO:0000256" key="5">
    <source>
        <dbReference type="ARBA" id="ARBA00023015"/>
    </source>
</evidence>
<dbReference type="GO" id="GO:0000156">
    <property type="term" value="F:phosphorelay response regulator activity"/>
    <property type="evidence" value="ECO:0007669"/>
    <property type="project" value="TreeGrafter"/>
</dbReference>
<dbReference type="Proteomes" id="UP000199423">
    <property type="component" value="Unassembled WGS sequence"/>
</dbReference>
<dbReference type="InterPro" id="IPR001789">
    <property type="entry name" value="Sig_transdc_resp-reg_receiver"/>
</dbReference>
<sequence>MTEILVVDDDPEIRSLLKTCFEREGYDVIEAPDAKNARAALERGTISLITLDLTLGRDDGLSLAREIRASCDVPIVMLSGKGDTVDRIVGLEVGADDYIAKPFSPREVLARVRAVLRRREGGNAPVARPASAHEVFRFGSWTLDITSRELKGQLNERRELTTAEFNLLELFVRHAHRVLSRDEIMDLLKGHDYSPLDRSIDALVSRLRRKIDDETDAEHIKSIRGVGYMFASDVRRTV</sequence>
<keyword evidence="5" id="KW-0805">Transcription regulation</keyword>
<evidence type="ECO:0000256" key="8">
    <source>
        <dbReference type="ARBA" id="ARBA00023163"/>
    </source>
</evidence>
<evidence type="ECO:0000256" key="9">
    <source>
        <dbReference type="ARBA" id="ARBA00067337"/>
    </source>
</evidence>
<dbReference type="Gene3D" id="3.40.50.2300">
    <property type="match status" value="1"/>
</dbReference>
<evidence type="ECO:0000256" key="10">
    <source>
        <dbReference type="PROSITE-ProRule" id="PRU00169"/>
    </source>
</evidence>
<dbReference type="GO" id="GO:0032993">
    <property type="term" value="C:protein-DNA complex"/>
    <property type="evidence" value="ECO:0007669"/>
    <property type="project" value="TreeGrafter"/>
</dbReference>
<evidence type="ECO:0000259" key="12">
    <source>
        <dbReference type="PROSITE" id="PS50110"/>
    </source>
</evidence>
<feature type="domain" description="Response regulatory" evidence="12">
    <location>
        <begin position="3"/>
        <end position="116"/>
    </location>
</feature>
<dbReference type="Pfam" id="PF00072">
    <property type="entry name" value="Response_reg"/>
    <property type="match status" value="1"/>
</dbReference>